<dbReference type="Gene3D" id="3.40.630.30">
    <property type="match status" value="1"/>
</dbReference>
<dbReference type="PANTHER" id="PTHR20958:SF6">
    <property type="entry name" value="GLYCINE N-ACYLTRANSFERASE-LIKE PROTEIN"/>
    <property type="match status" value="1"/>
</dbReference>
<dbReference type="OrthoDB" id="61870at2759"/>
<feature type="domain" description="GCN5-related N-acetyltransferase Rv2170-like" evidence="1">
    <location>
        <begin position="229"/>
        <end position="307"/>
    </location>
</feature>
<dbReference type="EMBL" id="CVMT01000004">
    <property type="protein sequence ID" value="CRG88361.1"/>
    <property type="molecule type" value="Genomic_DNA"/>
</dbReference>
<dbReference type="Proteomes" id="UP000054383">
    <property type="component" value="Unassembled WGS sequence"/>
</dbReference>
<organism evidence="2 3">
    <name type="scientific">Talaromyces islandicus</name>
    <name type="common">Penicillium islandicum</name>
    <dbReference type="NCBI Taxonomy" id="28573"/>
    <lineage>
        <taxon>Eukaryota</taxon>
        <taxon>Fungi</taxon>
        <taxon>Dikarya</taxon>
        <taxon>Ascomycota</taxon>
        <taxon>Pezizomycotina</taxon>
        <taxon>Eurotiomycetes</taxon>
        <taxon>Eurotiomycetidae</taxon>
        <taxon>Eurotiales</taxon>
        <taxon>Trichocomaceae</taxon>
        <taxon>Talaromyces</taxon>
        <taxon>Talaromyces sect. Islandici</taxon>
    </lineage>
</organism>
<dbReference type="GO" id="GO:0016747">
    <property type="term" value="F:acyltransferase activity, transferring groups other than amino-acyl groups"/>
    <property type="evidence" value="ECO:0007669"/>
    <property type="project" value="InterPro"/>
</dbReference>
<dbReference type="InterPro" id="IPR013653">
    <property type="entry name" value="GCN5-like_dom"/>
</dbReference>
<sequence length="321" mass="35341">MPPVQFFRHGNPSALLQLLRPHFPTTAAIFHRIKSPQNTPDRQTLLLASVPPSPSIADLDGPVTISFVDRSRHDESQVAVFNSLCLQAKRPEELTVDAHQLLIAHLHQLLQSIKDVGDGYATAEVKPLNYPFSPTLRFTAVHELLATVLVEDVGVSLVYRYEWDQLIFSTSDVKDMVASRRLPDGYELGTVPPDQIDLVTGTSKVKRQASTLLENPNAAVMFSDENHSRRVVAWAYLSIDKSLTTLYVLPEHRGKGLAKIVAGSLMRDLYDGVVGPERAQSDWCIAQVASDNAESQAVCKSLGARLHGKTVSLGIDLNSFN</sequence>
<dbReference type="InterPro" id="IPR053225">
    <property type="entry name" value="Acyl-CoA_N-acyltransferase"/>
</dbReference>
<keyword evidence="3" id="KW-1185">Reference proteome</keyword>
<name>A0A0U1M074_TALIS</name>
<gene>
    <name evidence="2" type="ORF">PISL3812_05391</name>
</gene>
<dbReference type="InterPro" id="IPR016181">
    <property type="entry name" value="Acyl_CoA_acyltransferase"/>
</dbReference>
<dbReference type="PANTHER" id="PTHR20958">
    <property type="entry name" value="GLYCINE N-ACYLTRANSFERASE-LIKE PROTEIN"/>
    <property type="match status" value="1"/>
</dbReference>
<dbReference type="OMA" id="EPFTILF"/>
<dbReference type="CDD" id="cd04301">
    <property type="entry name" value="NAT_SF"/>
    <property type="match status" value="1"/>
</dbReference>
<evidence type="ECO:0000313" key="2">
    <source>
        <dbReference type="EMBL" id="CRG88361.1"/>
    </source>
</evidence>
<reference evidence="2 3" key="1">
    <citation type="submission" date="2015-04" db="EMBL/GenBank/DDBJ databases">
        <authorList>
            <person name="Syromyatnikov M.Y."/>
            <person name="Popov V.N."/>
        </authorList>
    </citation>
    <scope>NUCLEOTIDE SEQUENCE [LARGE SCALE GENOMIC DNA]</scope>
    <source>
        <strain evidence="2">WF-38-12</strain>
    </source>
</reference>
<dbReference type="AlphaFoldDB" id="A0A0U1M074"/>
<accession>A0A0U1M074</accession>
<evidence type="ECO:0000313" key="3">
    <source>
        <dbReference type="Proteomes" id="UP000054383"/>
    </source>
</evidence>
<evidence type="ECO:0000259" key="1">
    <source>
        <dbReference type="Pfam" id="PF08445"/>
    </source>
</evidence>
<protein>
    <recommendedName>
        <fullName evidence="1">GCN5-related N-acetyltransferase Rv2170-like domain-containing protein</fullName>
    </recommendedName>
</protein>
<proteinExistence type="predicted"/>
<dbReference type="SUPFAM" id="SSF55729">
    <property type="entry name" value="Acyl-CoA N-acyltransferases (Nat)"/>
    <property type="match status" value="1"/>
</dbReference>
<dbReference type="Pfam" id="PF08445">
    <property type="entry name" value="FR47"/>
    <property type="match status" value="1"/>
</dbReference>